<evidence type="ECO:0000313" key="10">
    <source>
        <dbReference type="Proteomes" id="UP000013167"/>
    </source>
</evidence>
<feature type="domain" description="AAA+ ATPase" evidence="8">
    <location>
        <begin position="57"/>
        <end position="230"/>
    </location>
</feature>
<dbReference type="PANTHER" id="PTHR42771">
    <property type="entry name" value="IRON(3+)-HYDROXAMATE IMPORT ATP-BINDING PROTEIN FHUC"/>
    <property type="match status" value="1"/>
</dbReference>
<comment type="subcellular location">
    <subcellularLocation>
        <location evidence="1">Cell membrane</location>
        <topology evidence="1">Peripheral membrane protein</topology>
    </subcellularLocation>
</comment>
<keyword evidence="2" id="KW-0813">Transport</keyword>
<dbReference type="GO" id="GO:0016887">
    <property type="term" value="F:ATP hydrolysis activity"/>
    <property type="evidence" value="ECO:0007669"/>
    <property type="project" value="InterPro"/>
</dbReference>
<proteinExistence type="predicted"/>
<dbReference type="SUPFAM" id="SSF52540">
    <property type="entry name" value="P-loop containing nucleoside triphosphate hydrolases"/>
    <property type="match status" value="1"/>
</dbReference>
<dbReference type="EMBL" id="CAIZ01000001">
    <property type="protein sequence ID" value="CCH68447.1"/>
    <property type="molecule type" value="Genomic_DNA"/>
</dbReference>
<dbReference type="Proteomes" id="UP000013167">
    <property type="component" value="Unassembled WGS sequence"/>
</dbReference>
<evidence type="ECO:0000256" key="5">
    <source>
        <dbReference type="ARBA" id="ARBA00023004"/>
    </source>
</evidence>
<dbReference type="SMART" id="SM00382">
    <property type="entry name" value="AAA"/>
    <property type="match status" value="1"/>
</dbReference>
<evidence type="ECO:0000313" key="9">
    <source>
        <dbReference type="EMBL" id="CCH68447.1"/>
    </source>
</evidence>
<keyword evidence="5" id="KW-0408">Iron</keyword>
<comment type="caution">
    <text evidence="9">The sequence shown here is derived from an EMBL/GenBank/DDBJ whole genome shotgun (WGS) entry which is preliminary data.</text>
</comment>
<protein>
    <submittedName>
        <fullName evidence="9">AAA ATPase</fullName>
    </submittedName>
</protein>
<sequence>MEFSRLPVRRVEGASYAVLPGEEPDAPEPAAGDRPPTPVWPLTVPAVVQLLENGLDLADCTILLGENGSGKSTIVEAIAAAYGLGVEGGSTGARHQTFASESPLHEWLTLVRGAGASKWGYFVRAETMHGLFSYLSANRSESPWSRDPEFHTLSHGESFVALLGSSRFAKDGFFVMDEPEAGLSFQAQLHLVAELADMARRPRAQVLVATHSPLIAAIPGARVLELGGHGIRESRWEDLEVVDHYRRFLSAPRQYLRHVIDDPF</sequence>
<dbReference type="InterPro" id="IPR003593">
    <property type="entry name" value="AAA+_ATPase"/>
</dbReference>
<keyword evidence="3" id="KW-1003">Cell membrane</keyword>
<accession>N0DXG8</accession>
<dbReference type="HOGENOM" id="CLU_079631_0_0_11"/>
<dbReference type="GO" id="GO:0005524">
    <property type="term" value="F:ATP binding"/>
    <property type="evidence" value="ECO:0007669"/>
    <property type="project" value="InterPro"/>
</dbReference>
<dbReference type="eggNOG" id="COG3910">
    <property type="taxonomic scope" value="Bacteria"/>
</dbReference>
<dbReference type="PANTHER" id="PTHR42771:SF2">
    <property type="entry name" value="IRON(3+)-HYDROXAMATE IMPORT ATP-BINDING PROTEIN FHUC"/>
    <property type="match status" value="1"/>
</dbReference>
<evidence type="ECO:0000256" key="3">
    <source>
        <dbReference type="ARBA" id="ARBA00022475"/>
    </source>
</evidence>
<dbReference type="STRING" id="1193181.BN10_10004"/>
<keyword evidence="6" id="KW-0406">Ion transport</keyword>
<reference evidence="9 10" key="1">
    <citation type="journal article" date="2013" name="ISME J.">
        <title>A metabolic model for members of the genus Tetrasphaera involved in enhanced biological phosphorus removal.</title>
        <authorList>
            <person name="Kristiansen R."/>
            <person name="Nguyen H.T.T."/>
            <person name="Saunders A.M."/>
            <person name="Nielsen J.L."/>
            <person name="Wimmer R."/>
            <person name="Le V.Q."/>
            <person name="McIlroy S.J."/>
            <person name="Petrovski S."/>
            <person name="Seviour R.J."/>
            <person name="Calteau A."/>
            <person name="Nielsen K.L."/>
            <person name="Nielsen P.H."/>
        </authorList>
    </citation>
    <scope>NUCLEOTIDE SEQUENCE [LARGE SCALE GENOMIC DNA]</scope>
    <source>
        <strain evidence="9 10">Lp2</strain>
    </source>
</reference>
<evidence type="ECO:0000256" key="7">
    <source>
        <dbReference type="ARBA" id="ARBA00023136"/>
    </source>
</evidence>
<gene>
    <name evidence="9" type="ORF">BN10_10004</name>
</gene>
<keyword evidence="7" id="KW-0472">Membrane</keyword>
<evidence type="ECO:0000256" key="2">
    <source>
        <dbReference type="ARBA" id="ARBA00022448"/>
    </source>
</evidence>
<dbReference type="InterPro" id="IPR003959">
    <property type="entry name" value="ATPase_AAA_core"/>
</dbReference>
<dbReference type="Pfam" id="PF13304">
    <property type="entry name" value="AAA_21"/>
    <property type="match status" value="1"/>
</dbReference>
<evidence type="ECO:0000256" key="1">
    <source>
        <dbReference type="ARBA" id="ARBA00004202"/>
    </source>
</evidence>
<name>N0DXG8_9MICO</name>
<keyword evidence="4" id="KW-0410">Iron transport</keyword>
<dbReference type="RefSeq" id="WP_010849073.1">
    <property type="nucleotide sequence ID" value="NZ_HF570956.1"/>
</dbReference>
<evidence type="ECO:0000256" key="6">
    <source>
        <dbReference type="ARBA" id="ARBA00023065"/>
    </source>
</evidence>
<organism evidence="9 10">
    <name type="scientific">Phycicoccus elongatus Lp2</name>
    <dbReference type="NCBI Taxonomy" id="1193181"/>
    <lineage>
        <taxon>Bacteria</taxon>
        <taxon>Bacillati</taxon>
        <taxon>Actinomycetota</taxon>
        <taxon>Actinomycetes</taxon>
        <taxon>Micrococcales</taxon>
        <taxon>Intrasporangiaceae</taxon>
        <taxon>Phycicoccus</taxon>
    </lineage>
</organism>
<dbReference type="AlphaFoldDB" id="N0DXG8"/>
<dbReference type="GO" id="GO:0006826">
    <property type="term" value="P:iron ion transport"/>
    <property type="evidence" value="ECO:0007669"/>
    <property type="project" value="UniProtKB-KW"/>
</dbReference>
<dbReference type="InterPro" id="IPR051535">
    <property type="entry name" value="Siderophore_ABC-ATPase"/>
</dbReference>
<keyword evidence="10" id="KW-1185">Reference proteome</keyword>
<evidence type="ECO:0000256" key="4">
    <source>
        <dbReference type="ARBA" id="ARBA00022496"/>
    </source>
</evidence>
<dbReference type="Gene3D" id="3.40.50.300">
    <property type="entry name" value="P-loop containing nucleotide triphosphate hydrolases"/>
    <property type="match status" value="2"/>
</dbReference>
<dbReference type="InterPro" id="IPR027417">
    <property type="entry name" value="P-loop_NTPase"/>
</dbReference>
<dbReference type="GO" id="GO:0005886">
    <property type="term" value="C:plasma membrane"/>
    <property type="evidence" value="ECO:0007669"/>
    <property type="project" value="UniProtKB-SubCell"/>
</dbReference>
<evidence type="ECO:0000259" key="8">
    <source>
        <dbReference type="SMART" id="SM00382"/>
    </source>
</evidence>